<protein>
    <submittedName>
        <fullName evidence="1">Uncharacterized protein</fullName>
    </submittedName>
</protein>
<dbReference type="AlphaFoldDB" id="A0AAW4RQY9"/>
<evidence type="ECO:0000313" key="2">
    <source>
        <dbReference type="Proteomes" id="UP000825388"/>
    </source>
</evidence>
<comment type="caution">
    <text evidence="1">The sequence shown here is derived from an EMBL/GenBank/DDBJ whole genome shotgun (WGS) entry which is preliminary data.</text>
</comment>
<gene>
    <name evidence="1" type="ORF">Xseb_15500</name>
</gene>
<name>A0AAW4RQY9_XANCI</name>
<sequence length="110" mass="12461">MGGLAMAKLAEHLRISFLLYGRTAAPMRCSRMLPICAMYTLIDELFWRKKRKNRCVDALFMGFSFACSCPTDECSCCACPIMTIGLIRRSLRDADHVAVLRDMRDEYAPA</sequence>
<evidence type="ECO:0000313" key="1">
    <source>
        <dbReference type="EMBL" id="MBZ3925364.1"/>
    </source>
</evidence>
<dbReference type="Proteomes" id="UP000825388">
    <property type="component" value="Unassembled WGS sequence"/>
</dbReference>
<proteinExistence type="predicted"/>
<organism evidence="1 2">
    <name type="scientific">Xanthomonas citri pv. sesbaniae</name>
    <dbReference type="NCBI Taxonomy" id="473425"/>
    <lineage>
        <taxon>Bacteria</taxon>
        <taxon>Pseudomonadati</taxon>
        <taxon>Pseudomonadota</taxon>
        <taxon>Gammaproteobacteria</taxon>
        <taxon>Lysobacterales</taxon>
        <taxon>Lysobacteraceae</taxon>
        <taxon>Xanthomonas</taxon>
    </lineage>
</organism>
<dbReference type="EMBL" id="LOKL01000123">
    <property type="protein sequence ID" value="MBZ3925364.1"/>
    <property type="molecule type" value="Genomic_DNA"/>
</dbReference>
<reference evidence="1" key="1">
    <citation type="submission" date="2015-12" db="EMBL/GenBank/DDBJ databases">
        <authorList>
            <person name="Bansal K."/>
            <person name="Midha S."/>
            <person name="Patil P.B."/>
        </authorList>
    </citation>
    <scope>NUCLEOTIDE SEQUENCE</scope>
    <source>
        <strain evidence="1">LMG867</strain>
    </source>
</reference>
<accession>A0AAW4RQY9</accession>